<gene>
    <name evidence="1" type="ordered locus">RB4398</name>
</gene>
<organism evidence="1 2">
    <name type="scientific">Rhodopirellula baltica (strain DSM 10527 / NCIMB 13988 / SH1)</name>
    <dbReference type="NCBI Taxonomy" id="243090"/>
    <lineage>
        <taxon>Bacteria</taxon>
        <taxon>Pseudomonadati</taxon>
        <taxon>Planctomycetota</taxon>
        <taxon>Planctomycetia</taxon>
        <taxon>Pirellulales</taxon>
        <taxon>Pirellulaceae</taxon>
        <taxon>Rhodopirellula</taxon>
    </lineage>
</organism>
<dbReference type="KEGG" id="rba:RB4398"/>
<accession>Q7USN4</accession>
<evidence type="ECO:0000313" key="2">
    <source>
        <dbReference type="Proteomes" id="UP000001025"/>
    </source>
</evidence>
<proteinExistence type="predicted"/>
<dbReference type="HOGENOM" id="CLU_3366936_0_0_0"/>
<sequence length="35" mass="3857">MGCNLGSLQAGRSYQSGIVFQSFYTLHHETPKISV</sequence>
<dbReference type="STRING" id="243090.RB4398"/>
<dbReference type="EMBL" id="BX294140">
    <property type="protein sequence ID" value="CAD73762.1"/>
    <property type="molecule type" value="Genomic_DNA"/>
</dbReference>
<reference evidence="1 2" key="1">
    <citation type="journal article" date="2003" name="Proc. Natl. Acad. Sci. U.S.A.">
        <title>Complete genome sequence of the marine planctomycete Pirellula sp. strain 1.</title>
        <authorList>
            <person name="Gloeckner F.O."/>
            <person name="Kube M."/>
            <person name="Bauer M."/>
            <person name="Teeling H."/>
            <person name="Lombardot T."/>
            <person name="Ludwig W."/>
            <person name="Gade D."/>
            <person name="Beck A."/>
            <person name="Borzym K."/>
            <person name="Heitmann K."/>
            <person name="Rabus R."/>
            <person name="Schlesner H."/>
            <person name="Amann R."/>
            <person name="Reinhardt R."/>
        </authorList>
    </citation>
    <scope>NUCLEOTIDE SEQUENCE [LARGE SCALE GENOMIC DNA]</scope>
    <source>
        <strain evidence="2">DSM 10527 / NCIMB 13988 / SH1</strain>
    </source>
</reference>
<evidence type="ECO:0000313" key="1">
    <source>
        <dbReference type="EMBL" id="CAD73762.1"/>
    </source>
</evidence>
<dbReference type="AlphaFoldDB" id="Q7USN4"/>
<keyword evidence="2" id="KW-1185">Reference proteome</keyword>
<name>Q7USN4_RHOBA</name>
<protein>
    <submittedName>
        <fullName evidence="1">Uncharacterized protein</fullName>
    </submittedName>
</protein>
<dbReference type="EnsemblBacteria" id="CAD73762">
    <property type="protein sequence ID" value="CAD73762"/>
    <property type="gene ID" value="RB4398"/>
</dbReference>
<dbReference type="Proteomes" id="UP000001025">
    <property type="component" value="Chromosome"/>
</dbReference>
<dbReference type="InParanoid" id="Q7USN4"/>